<sequence>MCSICFCFKCYHSLRRTKLKNPLDLQYKVAAALTVAMLSTVARADQQFDLNNISGTSGAGSADFTAWANKIKGYLQSGVNLVLLFFAAAGIVLCGTSIKKVYDANKDNREPPKVAIIGIIVGAALTIVTVIIGIIRNSATPG</sequence>
<feature type="transmembrane region" description="Helical" evidence="1">
    <location>
        <begin position="81"/>
        <end position="102"/>
    </location>
</feature>
<evidence type="ECO:0000313" key="3">
    <source>
        <dbReference type="Proteomes" id="UP000002287"/>
    </source>
</evidence>
<dbReference type="HOGENOM" id="CLU_1812185_0_0_4"/>
<feature type="transmembrane region" description="Helical" evidence="1">
    <location>
        <begin position="114"/>
        <end position="135"/>
    </location>
</feature>
<dbReference type="Proteomes" id="UP000002287">
    <property type="component" value="Plasmid pBVIE03"/>
</dbReference>
<dbReference type="AlphaFoldDB" id="A4JVD8"/>
<keyword evidence="2" id="KW-0614">Plasmid</keyword>
<name>A4JVD8_BURVG</name>
<dbReference type="EMBL" id="CP000619">
    <property type="protein sequence ID" value="ABO60241.1"/>
    <property type="molecule type" value="Genomic_DNA"/>
</dbReference>
<keyword evidence="1" id="KW-1133">Transmembrane helix</keyword>
<dbReference type="KEGG" id="bvi:Bcep1808_7364"/>
<geneLocation type="plasmid" evidence="2 3">
    <name>pBVIE03</name>
</geneLocation>
<keyword evidence="1" id="KW-0812">Transmembrane</keyword>
<proteinExistence type="predicted"/>
<organism evidence="2 3">
    <name type="scientific">Burkholderia vietnamiensis (strain G4 / LMG 22486)</name>
    <name type="common">Burkholderia cepacia (strain R1808)</name>
    <dbReference type="NCBI Taxonomy" id="269482"/>
    <lineage>
        <taxon>Bacteria</taxon>
        <taxon>Pseudomonadati</taxon>
        <taxon>Pseudomonadota</taxon>
        <taxon>Betaproteobacteria</taxon>
        <taxon>Burkholderiales</taxon>
        <taxon>Burkholderiaceae</taxon>
        <taxon>Burkholderia</taxon>
        <taxon>Burkholderia cepacia complex</taxon>
    </lineage>
</organism>
<protein>
    <submittedName>
        <fullName evidence="2">Uncharacterized protein</fullName>
    </submittedName>
</protein>
<accession>A4JVD8</accession>
<gene>
    <name evidence="2" type="ordered locus">Bcep1808_7364</name>
</gene>
<evidence type="ECO:0000313" key="2">
    <source>
        <dbReference type="EMBL" id="ABO60241.1"/>
    </source>
</evidence>
<reference evidence="2 3" key="1">
    <citation type="submission" date="2007-03" db="EMBL/GenBank/DDBJ databases">
        <title>Complete sequence of plasmid pBVIE03 of Burkholderia vietnamiensis G4.</title>
        <authorList>
            <consortium name="US DOE Joint Genome Institute"/>
            <person name="Copeland A."/>
            <person name="Lucas S."/>
            <person name="Lapidus A."/>
            <person name="Barry K."/>
            <person name="Detter J.C."/>
            <person name="Glavina del Rio T."/>
            <person name="Hammon N."/>
            <person name="Israni S."/>
            <person name="Dalin E."/>
            <person name="Tice H."/>
            <person name="Pitluck S."/>
            <person name="Chain P."/>
            <person name="Malfatti S."/>
            <person name="Shin M."/>
            <person name="Vergez L."/>
            <person name="Schmutz J."/>
            <person name="Larimer F."/>
            <person name="Land M."/>
            <person name="Hauser L."/>
            <person name="Kyrpides N."/>
            <person name="Tiedje J."/>
            <person name="Richardson P."/>
        </authorList>
    </citation>
    <scope>NUCLEOTIDE SEQUENCE [LARGE SCALE GENOMIC DNA]</scope>
    <source>
        <strain evidence="3">G4 / LMG 22486</strain>
        <plasmid evidence="2 3">pBVIE03</plasmid>
    </source>
</reference>
<keyword evidence="1" id="KW-0472">Membrane</keyword>
<evidence type="ECO:0000256" key="1">
    <source>
        <dbReference type="SAM" id="Phobius"/>
    </source>
</evidence>